<comment type="pathway">
    <text evidence="4">Amino-acid degradation; L-kynurenine degradation; L-alanine and anthranilate from L-kynurenine: step 1/1.</text>
</comment>
<dbReference type="InterPro" id="IPR015424">
    <property type="entry name" value="PyrdxlP-dep_Trfase"/>
</dbReference>
<dbReference type="GO" id="GO:0019805">
    <property type="term" value="P:quinolinate biosynthetic process"/>
    <property type="evidence" value="ECO:0007669"/>
    <property type="project" value="UniProtKB-UniRule"/>
</dbReference>
<dbReference type="Gene3D" id="3.40.640.10">
    <property type="entry name" value="Type I PLP-dependent aspartate aminotransferase-like (Major domain)"/>
    <property type="match status" value="1"/>
</dbReference>
<dbReference type="GO" id="GO:0034354">
    <property type="term" value="P:'de novo' NAD+ biosynthetic process from L-tryptophan"/>
    <property type="evidence" value="ECO:0007669"/>
    <property type="project" value="UniProtKB-UniRule"/>
</dbReference>
<evidence type="ECO:0000256" key="2">
    <source>
        <dbReference type="ARBA" id="ARBA00022801"/>
    </source>
</evidence>
<dbReference type="NCBIfam" id="TIGR01814">
    <property type="entry name" value="kynureninase"/>
    <property type="match status" value="1"/>
</dbReference>
<keyword evidence="1 4" id="KW-0662">Pyridine nucleotide biosynthesis</keyword>
<dbReference type="InterPro" id="IPR010111">
    <property type="entry name" value="Kynureninase"/>
</dbReference>
<dbReference type="EMBL" id="QWIR01000008">
    <property type="protein sequence ID" value="RMY95156.1"/>
    <property type="molecule type" value="Genomic_DNA"/>
</dbReference>
<dbReference type="FunFam" id="3.40.640.10:FF:000031">
    <property type="entry name" value="Kynureninase"/>
    <property type="match status" value="1"/>
</dbReference>
<dbReference type="InterPro" id="IPR015421">
    <property type="entry name" value="PyrdxlP-dep_Trfase_major"/>
</dbReference>
<comment type="similarity">
    <text evidence="4">Belongs to the kynureninase family.</text>
</comment>
<name>A0A3M7G306_HORWE</name>
<dbReference type="HAMAP" id="MF_01970">
    <property type="entry name" value="Kynureninase"/>
    <property type="match status" value="1"/>
</dbReference>
<dbReference type="Pfam" id="PF22580">
    <property type="entry name" value="KYNU_C"/>
    <property type="match status" value="1"/>
</dbReference>
<comment type="function">
    <text evidence="4">Catalyzes the cleavage of L-kynurenine (L-Kyn) and L-3-hydroxykynurenine (L-3OHKyn) into anthranilic acid (AA) and 3-hydroxyanthranilic acid (3-OHAA), respectively.</text>
</comment>
<dbReference type="GO" id="GO:0043420">
    <property type="term" value="P:anthranilate metabolic process"/>
    <property type="evidence" value="ECO:0007669"/>
    <property type="project" value="UniProtKB-UniRule"/>
</dbReference>
<dbReference type="UniPathway" id="UPA00253">
    <property type="reaction ID" value="UER00329"/>
</dbReference>
<accession>A0A3M7G306</accession>
<comment type="caution">
    <text evidence="6">The sequence shown here is derived from an EMBL/GenBank/DDBJ whole genome shotgun (WGS) entry which is preliminary data.</text>
</comment>
<gene>
    <name evidence="4" type="primary">BNA5</name>
    <name evidence="6" type="ORF">D0861_00893</name>
</gene>
<protein>
    <recommendedName>
        <fullName evidence="4">Kynureninase</fullName>
        <ecNumber evidence="4">3.7.1.3</ecNumber>
    </recommendedName>
    <alternativeName>
        <fullName evidence="4">Biosynthesis of nicotinic acid protein 5</fullName>
    </alternativeName>
    <alternativeName>
        <fullName evidence="4">L-kynurenine hydrolase</fullName>
    </alternativeName>
</protein>
<dbReference type="EC" id="3.7.1.3" evidence="4"/>
<reference evidence="6 7" key="1">
    <citation type="journal article" date="2018" name="BMC Genomics">
        <title>Genomic evidence for intraspecific hybridization in a clonal and extremely halotolerant yeast.</title>
        <authorList>
            <person name="Gostincar C."/>
            <person name="Stajich J.E."/>
            <person name="Zupancic J."/>
            <person name="Zalar P."/>
            <person name="Gunde-Cimerman N."/>
        </authorList>
    </citation>
    <scope>NUCLEOTIDE SEQUENCE [LARGE SCALE GENOMIC DNA]</scope>
    <source>
        <strain evidence="6 7">EXF-2788</strain>
    </source>
</reference>
<feature type="binding site" evidence="4">
    <location>
        <position position="391"/>
    </location>
    <ligand>
        <name>pyridoxal 5'-phosphate</name>
        <dbReference type="ChEBI" id="CHEBI:597326"/>
    </ligand>
</feature>
<feature type="compositionally biased region" description="Basic and acidic residues" evidence="5">
    <location>
        <begin position="564"/>
        <end position="575"/>
    </location>
</feature>
<keyword evidence="3 4" id="KW-0663">Pyridoxal phosphate</keyword>
<dbReference type="Gene3D" id="3.90.1150.10">
    <property type="entry name" value="Aspartate Aminotransferase, domain 1"/>
    <property type="match status" value="1"/>
</dbReference>
<sequence>MSHGNLVSRADLLSLLGPSDCRNSLLCSWCCHEVPHLNQSSDYSTNTKSLDKQGVVLLFLNSEIRGVRCRHRISIELAFATSSSRTWKRYAQEQDQHDPLRHLREQFVIPSKADLHSKTLLSVPGTQHGTDEHSVYLCGNSLGLQPSLTQKYFQQYLQTWASKGVFGHFKEVEDSNLVPWLHVDDDVVGDMAKVVGALPSETAVMQTLTANLHLMMASFYRPTKERYKIILEGKAFPSDHYAVDSHIRHHELDPEEAMILIEPKTKENPILDTDYIKSIIDKHAETTALLLLPGIQFYTGQFFDMPTLTSYAQSKGITVGWDLAHAVGNVPMQLHDWNVDFAVWCTYKYLNCGPGSIGGAFMHERHGQVTAKSAGPHGESRFEYRPRLSGWWGSSKASRFAMENEFHPIPGAAGFQLSNPSVADTTAVRASMDVFKQTDMNQLREKSLKLTKYLEDLLDSLAKEQETSSGGACFSIMTPRNPTERGAQLSVLLVPGILDAVMHHLEKAGVVVDERRPDVIRVAPAPLYNSFQDVLTFAQRFDEACREVKQATSSQKASTVMVDGGKENKGWSEIK</sequence>
<feature type="binding site" evidence="4">
    <location>
        <position position="347"/>
    </location>
    <ligand>
        <name>pyridoxal 5'-phosphate</name>
        <dbReference type="ChEBI" id="CHEBI:597326"/>
    </ligand>
</feature>
<dbReference type="GO" id="GO:0097053">
    <property type="term" value="P:L-kynurenine catabolic process"/>
    <property type="evidence" value="ECO:0007669"/>
    <property type="project" value="UniProtKB-UniRule"/>
</dbReference>
<evidence type="ECO:0000313" key="7">
    <source>
        <dbReference type="Proteomes" id="UP000268823"/>
    </source>
</evidence>
<evidence type="ECO:0000256" key="3">
    <source>
        <dbReference type="ARBA" id="ARBA00022898"/>
    </source>
</evidence>
<keyword evidence="4" id="KW-0963">Cytoplasm</keyword>
<dbReference type="SUPFAM" id="SSF53383">
    <property type="entry name" value="PLP-dependent transferases"/>
    <property type="match status" value="1"/>
</dbReference>
<feature type="region of interest" description="Disordered" evidence="5">
    <location>
        <begin position="552"/>
        <end position="575"/>
    </location>
</feature>
<feature type="binding site" evidence="4">
    <location>
        <position position="322"/>
    </location>
    <ligand>
        <name>pyridoxal 5'-phosphate</name>
        <dbReference type="ChEBI" id="CHEBI:597326"/>
    </ligand>
</feature>
<evidence type="ECO:0000313" key="6">
    <source>
        <dbReference type="EMBL" id="RMY95156.1"/>
    </source>
</evidence>
<dbReference type="PANTHER" id="PTHR14084:SF0">
    <property type="entry name" value="KYNURENINASE"/>
    <property type="match status" value="1"/>
</dbReference>
<comment type="pathway">
    <text evidence="4">Cofactor biosynthesis; NAD(+) biosynthesis; quinolinate from L-kynurenine: step 2/3.</text>
</comment>
<dbReference type="GO" id="GO:0030429">
    <property type="term" value="F:kynureninase activity"/>
    <property type="evidence" value="ECO:0007669"/>
    <property type="project" value="UniProtKB-UniRule"/>
</dbReference>
<proteinExistence type="inferred from homology"/>
<feature type="binding site" evidence="4">
    <location>
        <position position="209"/>
    </location>
    <ligand>
        <name>pyridoxal 5'-phosphate</name>
        <dbReference type="ChEBI" id="CHEBI:597326"/>
    </ligand>
</feature>
<feature type="modified residue" description="N6-(pyridoxal phosphate)lysine" evidence="4">
    <location>
        <position position="348"/>
    </location>
</feature>
<dbReference type="PANTHER" id="PTHR14084">
    <property type="entry name" value="KYNURENINASE"/>
    <property type="match status" value="1"/>
</dbReference>
<comment type="catalytic activity">
    <reaction evidence="4">
        <text>L-kynurenine + H2O = anthranilate + L-alanine + H(+)</text>
        <dbReference type="Rhea" id="RHEA:16813"/>
        <dbReference type="ChEBI" id="CHEBI:15377"/>
        <dbReference type="ChEBI" id="CHEBI:15378"/>
        <dbReference type="ChEBI" id="CHEBI:16567"/>
        <dbReference type="ChEBI" id="CHEBI:57959"/>
        <dbReference type="ChEBI" id="CHEBI:57972"/>
        <dbReference type="EC" id="3.7.1.3"/>
    </reaction>
</comment>
<organism evidence="6 7">
    <name type="scientific">Hortaea werneckii</name>
    <name type="common">Black yeast</name>
    <name type="synonym">Cladosporium werneckii</name>
    <dbReference type="NCBI Taxonomy" id="91943"/>
    <lineage>
        <taxon>Eukaryota</taxon>
        <taxon>Fungi</taxon>
        <taxon>Dikarya</taxon>
        <taxon>Ascomycota</taxon>
        <taxon>Pezizomycotina</taxon>
        <taxon>Dothideomycetes</taxon>
        <taxon>Dothideomycetidae</taxon>
        <taxon>Mycosphaerellales</taxon>
        <taxon>Teratosphaeriaceae</taxon>
        <taxon>Hortaea</taxon>
    </lineage>
</organism>
<evidence type="ECO:0000256" key="4">
    <source>
        <dbReference type="HAMAP-Rule" id="MF_03017"/>
    </source>
</evidence>
<feature type="binding site" evidence="4">
    <location>
        <position position="325"/>
    </location>
    <ligand>
        <name>pyridoxal 5'-phosphate</name>
        <dbReference type="ChEBI" id="CHEBI:597326"/>
    </ligand>
</feature>
<comment type="subunit">
    <text evidence="4">Homodimer.</text>
</comment>
<dbReference type="GO" id="GO:0005737">
    <property type="term" value="C:cytoplasm"/>
    <property type="evidence" value="ECO:0007669"/>
    <property type="project" value="UniProtKB-SubCell"/>
</dbReference>
<comment type="caution">
    <text evidence="4">Lacks conserved residue(s) required for the propagation of feature annotation.</text>
</comment>
<dbReference type="GO" id="GO:0019441">
    <property type="term" value="P:L-tryptophan catabolic process to kynurenine"/>
    <property type="evidence" value="ECO:0007669"/>
    <property type="project" value="TreeGrafter"/>
</dbReference>
<dbReference type="GO" id="GO:0030170">
    <property type="term" value="F:pyridoxal phosphate binding"/>
    <property type="evidence" value="ECO:0007669"/>
    <property type="project" value="UniProtKB-UniRule"/>
</dbReference>
<evidence type="ECO:0000256" key="1">
    <source>
        <dbReference type="ARBA" id="ARBA00022642"/>
    </source>
</evidence>
<dbReference type="AlphaFoldDB" id="A0A3M7G306"/>
<dbReference type="Proteomes" id="UP000268823">
    <property type="component" value="Unassembled WGS sequence"/>
</dbReference>
<dbReference type="InterPro" id="IPR015422">
    <property type="entry name" value="PyrdxlP-dep_Trfase_small"/>
</dbReference>
<comment type="catalytic activity">
    <reaction evidence="4">
        <text>3-hydroxy-L-kynurenine + H2O = 3-hydroxyanthranilate + L-alanine + H(+)</text>
        <dbReference type="Rhea" id="RHEA:25143"/>
        <dbReference type="ChEBI" id="CHEBI:15377"/>
        <dbReference type="ChEBI" id="CHEBI:15378"/>
        <dbReference type="ChEBI" id="CHEBI:36559"/>
        <dbReference type="ChEBI" id="CHEBI:57972"/>
        <dbReference type="ChEBI" id="CHEBI:58125"/>
    </reaction>
</comment>
<evidence type="ECO:0000256" key="5">
    <source>
        <dbReference type="SAM" id="MobiDB-lite"/>
    </source>
</evidence>
<comment type="subcellular location">
    <subcellularLocation>
        <location evidence="4">Cytoplasm</location>
    </subcellularLocation>
</comment>
<feature type="binding site" evidence="4">
    <location>
        <begin position="236"/>
        <end position="239"/>
    </location>
    <ligand>
        <name>pyridoxal 5'-phosphate</name>
        <dbReference type="ChEBI" id="CHEBI:597326"/>
    </ligand>
</feature>
<keyword evidence="2 4" id="KW-0378">Hydrolase</keyword>
<feature type="binding site" evidence="4">
    <location>
        <position position="419"/>
    </location>
    <ligand>
        <name>pyridoxal 5'-phosphate</name>
        <dbReference type="ChEBI" id="CHEBI:597326"/>
    </ligand>
</feature>
<feature type="binding site" evidence="4">
    <location>
        <position position="208"/>
    </location>
    <ligand>
        <name>pyridoxal 5'-phosphate</name>
        <dbReference type="ChEBI" id="CHEBI:597326"/>
    </ligand>
</feature>
<comment type="cofactor">
    <cofactor evidence="4">
        <name>pyridoxal 5'-phosphate</name>
        <dbReference type="ChEBI" id="CHEBI:597326"/>
    </cofactor>
</comment>
<dbReference type="OrthoDB" id="5978656at2759"/>
<dbReference type="UniPathway" id="UPA00334">
    <property type="reaction ID" value="UER00455"/>
</dbReference>